<keyword evidence="2" id="KW-1185">Reference proteome</keyword>
<protein>
    <submittedName>
        <fullName evidence="3">Protein rolling stone</fullName>
    </submittedName>
</protein>
<feature type="transmembrane region" description="Helical" evidence="1">
    <location>
        <begin position="84"/>
        <end position="105"/>
    </location>
</feature>
<name>A0A7E4UQ90_PANRE</name>
<sequence>MSEVEENTFEFDDPAVRNVIAHDIRVMQYLVTAVAALTTAFATIHGSVDLGDMLWRRHVNGFNATGDVKSFESFSYVAPVAFHAAYFVAFPSLGLLAASLSFAFVKNPAKLASLYVTPVILALPFVFPLTTYVFHSCVTTITLFCAVGHNIQNPTLWFNTCYEMARFFAIFLAQLMYLTFLQVLSNQIHLGGELLNFYRRNEPPVNNRRNGTQDL</sequence>
<proteinExistence type="predicted"/>
<feature type="transmembrane region" description="Helical" evidence="1">
    <location>
        <begin position="26"/>
        <end position="48"/>
    </location>
</feature>
<feature type="transmembrane region" description="Helical" evidence="1">
    <location>
        <begin position="164"/>
        <end position="184"/>
    </location>
</feature>
<evidence type="ECO:0000313" key="2">
    <source>
        <dbReference type="Proteomes" id="UP000492821"/>
    </source>
</evidence>
<evidence type="ECO:0000256" key="1">
    <source>
        <dbReference type="SAM" id="Phobius"/>
    </source>
</evidence>
<reference evidence="3" key="2">
    <citation type="submission" date="2020-10" db="UniProtKB">
        <authorList>
            <consortium name="WormBaseParasite"/>
        </authorList>
    </citation>
    <scope>IDENTIFICATION</scope>
</reference>
<accession>A0A7E4UQ90</accession>
<dbReference type="WBParaSite" id="Pan_g11442.t1">
    <property type="protein sequence ID" value="Pan_g11442.t1"/>
    <property type="gene ID" value="Pan_g11442"/>
</dbReference>
<keyword evidence="1" id="KW-1133">Transmembrane helix</keyword>
<keyword evidence="1" id="KW-0472">Membrane</keyword>
<dbReference type="AlphaFoldDB" id="A0A7E4UQ90"/>
<keyword evidence="1" id="KW-0812">Transmembrane</keyword>
<evidence type="ECO:0000313" key="3">
    <source>
        <dbReference type="WBParaSite" id="Pan_g11442.t1"/>
    </source>
</evidence>
<dbReference type="Proteomes" id="UP000492821">
    <property type="component" value="Unassembled WGS sequence"/>
</dbReference>
<feature type="transmembrane region" description="Helical" evidence="1">
    <location>
        <begin position="112"/>
        <end position="134"/>
    </location>
</feature>
<organism evidence="2 3">
    <name type="scientific">Panagrellus redivivus</name>
    <name type="common">Microworm</name>
    <dbReference type="NCBI Taxonomy" id="6233"/>
    <lineage>
        <taxon>Eukaryota</taxon>
        <taxon>Metazoa</taxon>
        <taxon>Ecdysozoa</taxon>
        <taxon>Nematoda</taxon>
        <taxon>Chromadorea</taxon>
        <taxon>Rhabditida</taxon>
        <taxon>Tylenchina</taxon>
        <taxon>Panagrolaimomorpha</taxon>
        <taxon>Panagrolaimoidea</taxon>
        <taxon>Panagrolaimidae</taxon>
        <taxon>Panagrellus</taxon>
    </lineage>
</organism>
<reference evidence="2" key="1">
    <citation type="journal article" date="2013" name="Genetics">
        <title>The draft genome and transcriptome of Panagrellus redivivus are shaped by the harsh demands of a free-living lifestyle.</title>
        <authorList>
            <person name="Srinivasan J."/>
            <person name="Dillman A.R."/>
            <person name="Macchietto M.G."/>
            <person name="Heikkinen L."/>
            <person name="Lakso M."/>
            <person name="Fracchia K.M."/>
            <person name="Antoshechkin I."/>
            <person name="Mortazavi A."/>
            <person name="Wong G."/>
            <person name="Sternberg P.W."/>
        </authorList>
    </citation>
    <scope>NUCLEOTIDE SEQUENCE [LARGE SCALE GENOMIC DNA]</scope>
    <source>
        <strain evidence="2">MT8872</strain>
    </source>
</reference>